<feature type="compositionally biased region" description="Low complexity" evidence="1">
    <location>
        <begin position="19"/>
        <end position="29"/>
    </location>
</feature>
<evidence type="ECO:0000313" key="3">
    <source>
        <dbReference type="Proteomes" id="UP000036338"/>
    </source>
</evidence>
<proteinExistence type="predicted"/>
<dbReference type="AlphaFoldDB" id="A0A0J5X038"/>
<feature type="region of interest" description="Disordered" evidence="1">
    <location>
        <begin position="64"/>
        <end position="94"/>
    </location>
</feature>
<evidence type="ECO:0000256" key="1">
    <source>
        <dbReference type="SAM" id="MobiDB-lite"/>
    </source>
</evidence>
<organism evidence="2 3">
    <name type="scientific">Burkholderia cepacia</name>
    <name type="common">Pseudomonas cepacia</name>
    <dbReference type="NCBI Taxonomy" id="292"/>
    <lineage>
        <taxon>Bacteria</taxon>
        <taxon>Pseudomonadati</taxon>
        <taxon>Pseudomonadota</taxon>
        <taxon>Betaproteobacteria</taxon>
        <taxon>Burkholderiales</taxon>
        <taxon>Burkholderiaceae</taxon>
        <taxon>Burkholderia</taxon>
        <taxon>Burkholderia cepacia complex</taxon>
    </lineage>
</organism>
<dbReference type="EMBL" id="LDWR01000027">
    <property type="protein sequence ID" value="KML56392.1"/>
    <property type="molecule type" value="Genomic_DNA"/>
</dbReference>
<feature type="compositionally biased region" description="Basic and acidic residues" evidence="1">
    <location>
        <begin position="65"/>
        <end position="94"/>
    </location>
</feature>
<dbReference type="Proteomes" id="UP000036338">
    <property type="component" value="Unassembled WGS sequence"/>
</dbReference>
<feature type="region of interest" description="Disordered" evidence="1">
    <location>
        <begin position="1"/>
        <end position="29"/>
    </location>
</feature>
<evidence type="ECO:0000313" key="2">
    <source>
        <dbReference type="EMBL" id="KML56392.1"/>
    </source>
</evidence>
<name>A0A0J5X038_BURCE</name>
<gene>
    <name evidence="2" type="ORF">VL15_16385</name>
</gene>
<reference evidence="2 3" key="1">
    <citation type="submission" date="2015-05" db="EMBL/GenBank/DDBJ databases">
        <title>Draft genome of Burkholderia cepacia LK29.</title>
        <authorList>
            <person name="Chan X.Y."/>
        </authorList>
    </citation>
    <scope>NUCLEOTIDE SEQUENCE [LARGE SCALE GENOMIC DNA]</scope>
    <source>
        <strain evidence="2 3">LK29</strain>
    </source>
</reference>
<sequence>MRPAGAAARFVVPPPSDRPVPGARAPARPLARRDIPKRFVAFSCGDEKGVVIHCDITADVIRSLSETHSERHPMEKNDAKTESRAESRRGAHRR</sequence>
<accession>A0A0J5X038</accession>
<comment type="caution">
    <text evidence="2">The sequence shown here is derived from an EMBL/GenBank/DDBJ whole genome shotgun (WGS) entry which is preliminary data.</text>
</comment>
<protein>
    <submittedName>
        <fullName evidence="2">Uncharacterized protein</fullName>
    </submittedName>
</protein>